<keyword evidence="3" id="KW-0479">Metal-binding</keyword>
<comment type="similarity">
    <text evidence="2">Belongs to the cytochrome P450 family.</text>
</comment>
<dbReference type="InterPro" id="IPR036396">
    <property type="entry name" value="Cyt_P450_sf"/>
</dbReference>
<keyword evidence="4" id="KW-0560">Oxidoreductase</keyword>
<dbReference type="Gene3D" id="1.10.630.10">
    <property type="entry name" value="Cytochrome P450"/>
    <property type="match status" value="1"/>
</dbReference>
<protein>
    <recommendedName>
        <fullName evidence="9">Cytochrome P450</fullName>
    </recommendedName>
</protein>
<evidence type="ECO:0000256" key="3">
    <source>
        <dbReference type="ARBA" id="ARBA00022723"/>
    </source>
</evidence>
<evidence type="ECO:0000313" key="8">
    <source>
        <dbReference type="Proteomes" id="UP000308671"/>
    </source>
</evidence>
<evidence type="ECO:0000313" key="7">
    <source>
        <dbReference type="EMBL" id="THV45096.1"/>
    </source>
</evidence>
<gene>
    <name evidence="7" type="ORF">BGAL_0531g00060</name>
</gene>
<dbReference type="EMBL" id="PQXL01000530">
    <property type="protein sequence ID" value="THV45096.1"/>
    <property type="molecule type" value="Genomic_DNA"/>
</dbReference>
<keyword evidence="8" id="KW-1185">Reference proteome</keyword>
<proteinExistence type="inferred from homology"/>
<evidence type="ECO:0008006" key="9">
    <source>
        <dbReference type="Google" id="ProtNLM"/>
    </source>
</evidence>
<dbReference type="GO" id="GO:0020037">
    <property type="term" value="F:heme binding"/>
    <property type="evidence" value="ECO:0007669"/>
    <property type="project" value="InterPro"/>
</dbReference>
<sequence length="200" mass="22342">MFYLPLWAVKDVRYRLAARKAGCATPVQYWHKDPFLGFDLFFGGKYGKNVLTNNWGTKQYVTMDPIVIQTVLALEVDKFGVAPMNHPMCSPLLGEGIMTVDGHAAAKGSEVQTDIPYNHVLLKELVKMTDDRRYIRDELMDVFFPARDTAGILMGNIIFMLARHPQSLKYVQAVINETPCILPHGSGSSGKEPILVEPGD</sequence>
<evidence type="ECO:0000256" key="2">
    <source>
        <dbReference type="ARBA" id="ARBA00010617"/>
    </source>
</evidence>
<dbReference type="SUPFAM" id="SSF48264">
    <property type="entry name" value="Cytochrome P450"/>
    <property type="match status" value="1"/>
</dbReference>
<dbReference type="GO" id="GO:0005506">
    <property type="term" value="F:iron ion binding"/>
    <property type="evidence" value="ECO:0007669"/>
    <property type="project" value="InterPro"/>
</dbReference>
<dbReference type="InterPro" id="IPR047146">
    <property type="entry name" value="Cyt_P450_E_CYP52_fungi"/>
</dbReference>
<dbReference type="PANTHER" id="PTHR24287:SF17">
    <property type="entry name" value="P450, PUTATIVE (EUROFUNG)-RELATED"/>
    <property type="match status" value="1"/>
</dbReference>
<evidence type="ECO:0000256" key="6">
    <source>
        <dbReference type="ARBA" id="ARBA00023033"/>
    </source>
</evidence>
<name>A0A4V4HTD1_9HELO</name>
<evidence type="ECO:0000256" key="4">
    <source>
        <dbReference type="ARBA" id="ARBA00023002"/>
    </source>
</evidence>
<organism evidence="7 8">
    <name type="scientific">Botrytis galanthina</name>
    <dbReference type="NCBI Taxonomy" id="278940"/>
    <lineage>
        <taxon>Eukaryota</taxon>
        <taxon>Fungi</taxon>
        <taxon>Dikarya</taxon>
        <taxon>Ascomycota</taxon>
        <taxon>Pezizomycotina</taxon>
        <taxon>Leotiomycetes</taxon>
        <taxon>Helotiales</taxon>
        <taxon>Sclerotiniaceae</taxon>
        <taxon>Botrytis</taxon>
    </lineage>
</organism>
<dbReference type="GO" id="GO:0016705">
    <property type="term" value="F:oxidoreductase activity, acting on paired donors, with incorporation or reduction of molecular oxygen"/>
    <property type="evidence" value="ECO:0007669"/>
    <property type="project" value="InterPro"/>
</dbReference>
<dbReference type="Proteomes" id="UP000308671">
    <property type="component" value="Unassembled WGS sequence"/>
</dbReference>
<evidence type="ECO:0000256" key="5">
    <source>
        <dbReference type="ARBA" id="ARBA00023004"/>
    </source>
</evidence>
<keyword evidence="6" id="KW-0503">Monooxygenase</keyword>
<comment type="cofactor">
    <cofactor evidence="1">
        <name>heme</name>
        <dbReference type="ChEBI" id="CHEBI:30413"/>
    </cofactor>
</comment>
<evidence type="ECO:0000256" key="1">
    <source>
        <dbReference type="ARBA" id="ARBA00001971"/>
    </source>
</evidence>
<comment type="caution">
    <text evidence="7">The sequence shown here is derived from an EMBL/GenBank/DDBJ whole genome shotgun (WGS) entry which is preliminary data.</text>
</comment>
<reference evidence="7 8" key="1">
    <citation type="submission" date="2017-12" db="EMBL/GenBank/DDBJ databases">
        <title>Comparative genomics of Botrytis spp.</title>
        <authorList>
            <person name="Valero-Jimenez C.A."/>
            <person name="Tapia P."/>
            <person name="Veloso J."/>
            <person name="Silva-Moreno E."/>
            <person name="Staats M."/>
            <person name="Valdes J.H."/>
            <person name="Van Kan J.A.L."/>
        </authorList>
    </citation>
    <scope>NUCLEOTIDE SEQUENCE [LARGE SCALE GENOMIC DNA]</scope>
    <source>
        <strain evidence="7 8">MUCL435</strain>
    </source>
</reference>
<dbReference type="GO" id="GO:0004497">
    <property type="term" value="F:monooxygenase activity"/>
    <property type="evidence" value="ECO:0007669"/>
    <property type="project" value="UniProtKB-KW"/>
</dbReference>
<dbReference type="AlphaFoldDB" id="A0A4V4HTD1"/>
<dbReference type="OrthoDB" id="1470350at2759"/>
<accession>A0A4V4HTD1</accession>
<keyword evidence="5" id="KW-0408">Iron</keyword>
<dbReference type="PANTHER" id="PTHR24287">
    <property type="entry name" value="P450, PUTATIVE (EUROFUNG)-RELATED"/>
    <property type="match status" value="1"/>
</dbReference>